<dbReference type="EMBL" id="SGPJ01000298">
    <property type="protein sequence ID" value="THG95673.1"/>
    <property type="molecule type" value="Genomic_DNA"/>
</dbReference>
<evidence type="ECO:0000313" key="5">
    <source>
        <dbReference type="Proteomes" id="UP000309038"/>
    </source>
</evidence>
<dbReference type="PROSITE" id="PS50157">
    <property type="entry name" value="ZINC_FINGER_C2H2_2"/>
    <property type="match status" value="1"/>
</dbReference>
<evidence type="ECO:0000259" key="3">
    <source>
        <dbReference type="PROSITE" id="PS50157"/>
    </source>
</evidence>
<feature type="compositionally biased region" description="Basic and acidic residues" evidence="2">
    <location>
        <begin position="51"/>
        <end position="62"/>
    </location>
</feature>
<dbReference type="PROSITE" id="PS00028">
    <property type="entry name" value="ZINC_FINGER_C2H2_1"/>
    <property type="match status" value="1"/>
</dbReference>
<reference evidence="4 5" key="1">
    <citation type="submission" date="2019-02" db="EMBL/GenBank/DDBJ databases">
        <title>Genome sequencing of the rare red list fungi Phlebia centrifuga.</title>
        <authorList>
            <person name="Buettner E."/>
            <person name="Kellner H."/>
        </authorList>
    </citation>
    <scope>NUCLEOTIDE SEQUENCE [LARGE SCALE GENOMIC DNA]</scope>
    <source>
        <strain evidence="4 5">DSM 108282</strain>
    </source>
</reference>
<name>A0A4S4KCJ6_9APHY</name>
<sequence>MPRTTTYNVLRFDCPQCARSFSTQGGLKKHKNSTHKQTQYAPPSLPSGSGARDDEFPEGAREFEEDDSEAVPHAVPESRQYHPILNAVPCDQDGKPVPENSPPAALRPSNVQDNDWKPFSGRIAFELGEFLYKEEQMSQRKISKLLELWAASLLEHGGAPPFASQQHMYDTIDAIAVGDVPWTTFSLKYSGEVPDGTIPSWMQADYEIHFRNPHLLARQQLNNPGFKDGFDPIPRRDFDCNGDQVYNDFMSGNWSWKQADLLAQDENNRGAMVVPLIFGSDKTTVSVATGQNDYYPLYMSSGAITNAYRRAHCDSVVPMAFLATPKSGRKYDKDPVFQKFRWQLFHKSLAFVMQSIKPGMTTKHLVQCLDGHYRYVLYCLGPYIADYPEQALLAGIPFTNDFPRADIHELIAPDLLHQIIKGTFKDHLVTWVGEYLTITHGEATGNAILDDIDRRIAAAPPFPGLRRFPEGRRFKQWTGDDSKALMKVYLSAIAGHVPDEMVQAIAAFLEFCYYVRRPVIDQETLRKIEDALARFHTHRKIFETTGVRTTFSLPRQHSLKHYTWAIIQYGAPNGLCTSITESRHITAVKEPWRRSNRHEAIGQMLTINQRLHKLGAARADFEERGMLKGNIFSATMKALLQAHGEIDREDPENNNGNSAEVPVRESAVDDGDGDGASASASGEQMEQASLPPEDDGTPAIWRTPAGAKAMKYREECTRKIMEDVEITANGKKVNIPVYSDYLHGSEYLEAVGHGDITDTDTVLMLSIDGAQLYRSKQSDCWIYIWVNYNRAPDNRYKLASISVGGVIPGPQKPKNLESFLFTGLHHVLALINEGLVIWDADTLRTFVSRLFLAFLTADGPGMTTINGLVGHSGAQHCRLYCGMKGRLKPGTGIYYPVCLLPLDYAQAGSMHPDVNLFELSLRDYKEAIKSYHKNLREVQESPNPTQYRARRLRTGIVKPTILSAFPSDRIFPIPGCFPADLMHLAALNLPDLLLSLWRGTMTCEAGDNRATWDWAVFRDLQVWRAHGREVAAATPYLPTSYDQPPRNPAEKINSGYKAVEYPTYLFVLGPGLFYGLLPDKYWRHFCKLVRGLRITHQQNIPACDLSVAHNLFIEFIIEFETLYYQRKVSRVHFCRPALHALAHICPGTTRTGPYAIYTQWGMERMIGDLGAQIRQPSNLYANLAQRGLRRCQVNAIKAIIPTLGEQHSLLPRGAVGLGDGFVLLTASERHAHEVPEAEANVLRDFAQEYEAQVDNTWLRKPRVAKWARLQLPNGQIARLYWAERMKPHDRPRKGQNVKMQLDGMNVFGEIQYYFKVSLQPGTPERGFAMVAMYSPPDANMLAESHGTLWSCRHLGTLGLQVVDIKAIRSVVAMVPHPHVDNAVLQQKLGGRVYVAEKMGLDVMSLAGHIDDASEGGDQPTDS</sequence>
<dbReference type="InterPro" id="IPR041078">
    <property type="entry name" value="Plavaka"/>
</dbReference>
<dbReference type="Pfam" id="PF18759">
    <property type="entry name" value="Plavaka"/>
    <property type="match status" value="2"/>
</dbReference>
<dbReference type="Proteomes" id="UP000309038">
    <property type="component" value="Unassembled WGS sequence"/>
</dbReference>
<proteinExistence type="predicted"/>
<accession>A0A4S4KCJ6</accession>
<keyword evidence="1" id="KW-0479">Metal-binding</keyword>
<dbReference type="GO" id="GO:0008270">
    <property type="term" value="F:zinc ion binding"/>
    <property type="evidence" value="ECO:0007669"/>
    <property type="project" value="UniProtKB-KW"/>
</dbReference>
<dbReference type="PANTHER" id="PTHR46579">
    <property type="entry name" value="F5/8 TYPE C DOMAIN-CONTAINING PROTEIN-RELATED"/>
    <property type="match status" value="1"/>
</dbReference>
<feature type="region of interest" description="Disordered" evidence="2">
    <location>
        <begin position="21"/>
        <end position="113"/>
    </location>
</feature>
<evidence type="ECO:0000256" key="2">
    <source>
        <dbReference type="SAM" id="MobiDB-lite"/>
    </source>
</evidence>
<keyword evidence="5" id="KW-1185">Reference proteome</keyword>
<organism evidence="4 5">
    <name type="scientific">Hermanssonia centrifuga</name>
    <dbReference type="NCBI Taxonomy" id="98765"/>
    <lineage>
        <taxon>Eukaryota</taxon>
        <taxon>Fungi</taxon>
        <taxon>Dikarya</taxon>
        <taxon>Basidiomycota</taxon>
        <taxon>Agaricomycotina</taxon>
        <taxon>Agaricomycetes</taxon>
        <taxon>Polyporales</taxon>
        <taxon>Meruliaceae</taxon>
        <taxon>Hermanssonia</taxon>
    </lineage>
</organism>
<dbReference type="PANTHER" id="PTHR46579:SF1">
    <property type="entry name" value="F5_8 TYPE C DOMAIN-CONTAINING PROTEIN"/>
    <property type="match status" value="1"/>
</dbReference>
<comment type="caution">
    <text evidence="4">The sequence shown here is derived from an EMBL/GenBank/DDBJ whole genome shotgun (WGS) entry which is preliminary data.</text>
</comment>
<feature type="region of interest" description="Disordered" evidence="2">
    <location>
        <begin position="645"/>
        <end position="700"/>
    </location>
</feature>
<evidence type="ECO:0000313" key="4">
    <source>
        <dbReference type="EMBL" id="THG95673.1"/>
    </source>
</evidence>
<keyword evidence="1" id="KW-0863">Zinc-finger</keyword>
<feature type="domain" description="C2H2-type" evidence="3">
    <location>
        <begin position="12"/>
        <end position="40"/>
    </location>
</feature>
<keyword evidence="1" id="KW-0862">Zinc</keyword>
<dbReference type="SMART" id="SM00355">
    <property type="entry name" value="ZnF_C2H2"/>
    <property type="match status" value="1"/>
</dbReference>
<evidence type="ECO:0000256" key="1">
    <source>
        <dbReference type="PROSITE-ProRule" id="PRU00042"/>
    </source>
</evidence>
<dbReference type="Gene3D" id="3.30.160.60">
    <property type="entry name" value="Classic Zinc Finger"/>
    <property type="match status" value="1"/>
</dbReference>
<gene>
    <name evidence="4" type="ORF">EW026_g6027</name>
</gene>
<protein>
    <recommendedName>
        <fullName evidence="3">C2H2-type domain-containing protein</fullName>
    </recommendedName>
</protein>
<dbReference type="InterPro" id="IPR013087">
    <property type="entry name" value="Znf_C2H2_type"/>
</dbReference>